<reference evidence="11 12" key="1">
    <citation type="submission" date="2024-09" db="EMBL/GenBank/DDBJ databases">
        <authorList>
            <person name="Lee S.D."/>
        </authorList>
    </citation>
    <scope>NUCLEOTIDE SEQUENCE [LARGE SCALE GENOMIC DNA]</scope>
    <source>
        <strain evidence="11 12">N1-5</strain>
    </source>
</reference>
<comment type="similarity">
    <text evidence="7 10">Belongs to the fluoride channel Fluc/FEX (TC 1.A.43) family.</text>
</comment>
<dbReference type="PANTHER" id="PTHR28259:SF1">
    <property type="entry name" value="FLUORIDE EXPORT PROTEIN 1-RELATED"/>
    <property type="match status" value="1"/>
</dbReference>
<evidence type="ECO:0000256" key="8">
    <source>
        <dbReference type="ARBA" id="ARBA00035585"/>
    </source>
</evidence>
<comment type="subcellular location">
    <subcellularLocation>
        <location evidence="1 10">Cell membrane</location>
        <topology evidence="1 10">Multi-pass membrane protein</topology>
    </subcellularLocation>
</comment>
<keyword evidence="2 10" id="KW-1003">Cell membrane</keyword>
<dbReference type="PANTHER" id="PTHR28259">
    <property type="entry name" value="FLUORIDE EXPORT PROTEIN 1-RELATED"/>
    <property type="match status" value="1"/>
</dbReference>
<keyword evidence="10" id="KW-0406">Ion transport</keyword>
<feature type="binding site" evidence="10">
    <location>
        <position position="73"/>
    </location>
    <ligand>
        <name>Na(+)</name>
        <dbReference type="ChEBI" id="CHEBI:29101"/>
        <note>structural</note>
    </ligand>
</feature>
<evidence type="ECO:0000313" key="11">
    <source>
        <dbReference type="EMBL" id="MFC1401490.1"/>
    </source>
</evidence>
<keyword evidence="10" id="KW-0915">Sodium</keyword>
<dbReference type="RefSeq" id="WP_030259920.1">
    <property type="nucleotide sequence ID" value="NZ_JBHEZZ010000004.1"/>
</dbReference>
<dbReference type="EMBL" id="JBHEZZ010000004">
    <property type="protein sequence ID" value="MFC1401490.1"/>
    <property type="molecule type" value="Genomic_DNA"/>
</dbReference>
<sequence length="122" mass="12631">MPVLMVFLGGMVGAPLRFLTDRAVQRRHDSVFPWGTLVINVTGSFVLGALGAASAHHHLVPDLGLLLGTGVCGGFTTFSTFSYETVRLMEDGSLAEAGLNAVGSLGLGLAAAALGYALLTWL</sequence>
<comment type="caution">
    <text evidence="11">The sequence shown here is derived from an EMBL/GenBank/DDBJ whole genome shotgun (WGS) entry which is preliminary data.</text>
</comment>
<keyword evidence="4 10" id="KW-1133">Transmembrane helix</keyword>
<keyword evidence="5 10" id="KW-0472">Membrane</keyword>
<evidence type="ECO:0000256" key="2">
    <source>
        <dbReference type="ARBA" id="ARBA00022475"/>
    </source>
</evidence>
<feature type="transmembrane region" description="Helical" evidence="10">
    <location>
        <begin position="63"/>
        <end position="81"/>
    </location>
</feature>
<keyword evidence="12" id="KW-1185">Reference proteome</keyword>
<evidence type="ECO:0000256" key="5">
    <source>
        <dbReference type="ARBA" id="ARBA00023136"/>
    </source>
</evidence>
<evidence type="ECO:0000256" key="9">
    <source>
        <dbReference type="ARBA" id="ARBA00049940"/>
    </source>
</evidence>
<evidence type="ECO:0000256" key="6">
    <source>
        <dbReference type="ARBA" id="ARBA00023303"/>
    </source>
</evidence>
<dbReference type="HAMAP" id="MF_00454">
    <property type="entry name" value="FluC"/>
    <property type="match status" value="1"/>
</dbReference>
<dbReference type="NCBIfam" id="TIGR00494">
    <property type="entry name" value="crcB"/>
    <property type="match status" value="1"/>
</dbReference>
<organism evidence="11 12">
    <name type="scientific">Streptacidiphilus cavernicola</name>
    <dbReference type="NCBI Taxonomy" id="3342716"/>
    <lineage>
        <taxon>Bacteria</taxon>
        <taxon>Bacillati</taxon>
        <taxon>Actinomycetota</taxon>
        <taxon>Actinomycetes</taxon>
        <taxon>Kitasatosporales</taxon>
        <taxon>Streptomycetaceae</taxon>
        <taxon>Streptacidiphilus</taxon>
    </lineage>
</organism>
<keyword evidence="10" id="KW-0479">Metal-binding</keyword>
<dbReference type="InterPro" id="IPR003691">
    <property type="entry name" value="FluC"/>
</dbReference>
<protein>
    <recommendedName>
        <fullName evidence="10">Fluoride-specific ion channel FluC</fullName>
    </recommendedName>
</protein>
<evidence type="ECO:0000313" key="12">
    <source>
        <dbReference type="Proteomes" id="UP001592528"/>
    </source>
</evidence>
<keyword evidence="6 10" id="KW-0407">Ion channel</keyword>
<evidence type="ECO:0000256" key="3">
    <source>
        <dbReference type="ARBA" id="ARBA00022692"/>
    </source>
</evidence>
<name>A0ABV6UJ57_9ACTN</name>
<evidence type="ECO:0000256" key="1">
    <source>
        <dbReference type="ARBA" id="ARBA00004651"/>
    </source>
</evidence>
<keyword evidence="10" id="KW-0813">Transport</keyword>
<comment type="catalytic activity">
    <reaction evidence="8">
        <text>fluoride(in) = fluoride(out)</text>
        <dbReference type="Rhea" id="RHEA:76159"/>
        <dbReference type="ChEBI" id="CHEBI:17051"/>
    </reaction>
    <physiologicalReaction direction="left-to-right" evidence="8">
        <dbReference type="Rhea" id="RHEA:76160"/>
    </physiologicalReaction>
</comment>
<evidence type="ECO:0000256" key="7">
    <source>
        <dbReference type="ARBA" id="ARBA00035120"/>
    </source>
</evidence>
<feature type="transmembrane region" description="Helical" evidence="10">
    <location>
        <begin position="32"/>
        <end position="51"/>
    </location>
</feature>
<dbReference type="Proteomes" id="UP001592528">
    <property type="component" value="Unassembled WGS sequence"/>
</dbReference>
<keyword evidence="3 10" id="KW-0812">Transmembrane</keyword>
<dbReference type="Pfam" id="PF02537">
    <property type="entry name" value="CRCB"/>
    <property type="match status" value="1"/>
</dbReference>
<feature type="binding site" evidence="10">
    <location>
        <position position="76"/>
    </location>
    <ligand>
        <name>Na(+)</name>
        <dbReference type="ChEBI" id="CHEBI:29101"/>
        <note>structural</note>
    </ligand>
</feature>
<comment type="function">
    <text evidence="9 10">Fluoride-specific ion channel. Important for reducing fluoride concentration in the cell, thus reducing its toxicity.</text>
</comment>
<evidence type="ECO:0000256" key="10">
    <source>
        <dbReference type="HAMAP-Rule" id="MF_00454"/>
    </source>
</evidence>
<gene>
    <name evidence="10 11" type="primary">crcB</name>
    <name evidence="10" type="synonym">fluC</name>
    <name evidence="11" type="ORF">ACEZDJ_09335</name>
</gene>
<accession>A0ABV6UJ57</accession>
<proteinExistence type="inferred from homology"/>
<evidence type="ECO:0000256" key="4">
    <source>
        <dbReference type="ARBA" id="ARBA00022989"/>
    </source>
</evidence>
<feature type="transmembrane region" description="Helical" evidence="10">
    <location>
        <begin position="101"/>
        <end position="119"/>
    </location>
</feature>
<comment type="activity regulation">
    <text evidence="10">Na(+) is not transported, but it plays an essential structural role and its presence is essential for fluoride channel function.</text>
</comment>